<dbReference type="Pfam" id="PF12706">
    <property type="entry name" value="Lactamase_B_2"/>
    <property type="match status" value="1"/>
</dbReference>
<dbReference type="CDD" id="cd07716">
    <property type="entry name" value="RNaseZ_short-form-like_MBL-fold"/>
    <property type="match status" value="1"/>
</dbReference>
<dbReference type="Proteomes" id="UP000678228">
    <property type="component" value="Unassembled WGS sequence"/>
</dbReference>
<sequence>MKITVVGFWHGYPEKGDATSGYLLEKGDNKLLLDCGSGVLSSIEKYCLLSELNGVVLSHYHHDHMADIGVYQYAQILTASEEQRKVPTIYGHNDDKEAFSSLQKEGFVQAIEYKEGEPLEIGPFLFTFFKTNHPVPCYAMRIECDQKSIVYTADSSYMEELAVFADESDLLIAECSTYANNDLSQFGHMNSHDVGLLARRANTKELLLTHLPHIGDHQNLKREASDYFNGTISIATSGWTKEFK</sequence>
<dbReference type="InterPro" id="IPR036866">
    <property type="entry name" value="RibonucZ/Hydroxyglut_hydro"/>
</dbReference>
<name>A0A941AR09_9BACI</name>
<keyword evidence="4" id="KW-1185">Reference proteome</keyword>
<proteinExistence type="predicted"/>
<dbReference type="InterPro" id="IPR001279">
    <property type="entry name" value="Metallo-B-lactamas"/>
</dbReference>
<evidence type="ECO:0000256" key="1">
    <source>
        <dbReference type="ARBA" id="ARBA00022833"/>
    </source>
</evidence>
<gene>
    <name evidence="3" type="ORF">J7W16_20415</name>
</gene>
<feature type="domain" description="Metallo-beta-lactamase" evidence="2">
    <location>
        <begin position="18"/>
        <end position="210"/>
    </location>
</feature>
<evidence type="ECO:0000313" key="4">
    <source>
        <dbReference type="Proteomes" id="UP000678228"/>
    </source>
</evidence>
<dbReference type="GO" id="GO:0042781">
    <property type="term" value="F:3'-tRNA processing endoribonuclease activity"/>
    <property type="evidence" value="ECO:0007669"/>
    <property type="project" value="TreeGrafter"/>
</dbReference>
<dbReference type="SMART" id="SM00849">
    <property type="entry name" value="Lactamase_B"/>
    <property type="match status" value="1"/>
</dbReference>
<dbReference type="Gene3D" id="3.60.15.10">
    <property type="entry name" value="Ribonuclease Z/Hydroxyacylglutathione hydrolase-like"/>
    <property type="match status" value="1"/>
</dbReference>
<protein>
    <submittedName>
        <fullName evidence="3">MBL fold metallo-hydrolase</fullName>
    </submittedName>
</protein>
<accession>A0A941AR09</accession>
<dbReference type="PANTHER" id="PTHR46018">
    <property type="entry name" value="ZINC PHOSPHODIESTERASE ELAC PROTEIN 1"/>
    <property type="match status" value="1"/>
</dbReference>
<comment type="caution">
    <text evidence="3">The sequence shown here is derived from an EMBL/GenBank/DDBJ whole genome shotgun (WGS) entry which is preliminary data.</text>
</comment>
<dbReference type="AlphaFoldDB" id="A0A941AR09"/>
<organism evidence="3 4">
    <name type="scientific">Halalkalibacter suaedae</name>
    <dbReference type="NCBI Taxonomy" id="2822140"/>
    <lineage>
        <taxon>Bacteria</taxon>
        <taxon>Bacillati</taxon>
        <taxon>Bacillota</taxon>
        <taxon>Bacilli</taxon>
        <taxon>Bacillales</taxon>
        <taxon>Bacillaceae</taxon>
        <taxon>Halalkalibacter</taxon>
    </lineage>
</organism>
<reference evidence="3" key="1">
    <citation type="submission" date="2021-03" db="EMBL/GenBank/DDBJ databases">
        <title>Bacillus suaedae sp. nov., isolated from Suaeda aralocaspica.</title>
        <authorList>
            <person name="Lei R.F.R."/>
        </authorList>
    </citation>
    <scope>NUCLEOTIDE SEQUENCE</scope>
    <source>
        <strain evidence="3">YZJH907-2</strain>
    </source>
</reference>
<evidence type="ECO:0000313" key="3">
    <source>
        <dbReference type="EMBL" id="MBP3953472.1"/>
    </source>
</evidence>
<dbReference type="RefSeq" id="WP_210599325.1">
    <property type="nucleotide sequence ID" value="NZ_JAGKSQ010000014.1"/>
</dbReference>
<keyword evidence="1" id="KW-0862">Zinc</keyword>
<dbReference type="PANTHER" id="PTHR46018:SF4">
    <property type="entry name" value="METALLO-HYDROLASE YHFI-RELATED"/>
    <property type="match status" value="1"/>
</dbReference>
<dbReference type="EMBL" id="JAGKSQ010000014">
    <property type="protein sequence ID" value="MBP3953472.1"/>
    <property type="molecule type" value="Genomic_DNA"/>
</dbReference>
<dbReference type="SUPFAM" id="SSF56281">
    <property type="entry name" value="Metallo-hydrolase/oxidoreductase"/>
    <property type="match status" value="1"/>
</dbReference>
<evidence type="ECO:0000259" key="2">
    <source>
        <dbReference type="SMART" id="SM00849"/>
    </source>
</evidence>